<dbReference type="InterPro" id="IPR032466">
    <property type="entry name" value="Metal_Hydrolase"/>
</dbReference>
<evidence type="ECO:0000256" key="5">
    <source>
        <dbReference type="PIRNR" id="PIRNR038994"/>
    </source>
</evidence>
<feature type="binding site" evidence="7">
    <location>
        <position position="221"/>
    </location>
    <ligand>
        <name>substrate</name>
    </ligand>
</feature>
<evidence type="ECO:0000256" key="7">
    <source>
        <dbReference type="PIRSR" id="PIRSR038994-2"/>
    </source>
</evidence>
<evidence type="ECO:0000256" key="6">
    <source>
        <dbReference type="PIRSR" id="PIRSR038994-1"/>
    </source>
</evidence>
<dbReference type="PIRSF" id="PIRSF038994">
    <property type="entry name" value="NagA"/>
    <property type="match status" value="1"/>
</dbReference>
<dbReference type="PANTHER" id="PTHR11113">
    <property type="entry name" value="N-ACETYLGLUCOSAMINE-6-PHOSPHATE DEACETYLASE"/>
    <property type="match status" value="1"/>
</dbReference>
<dbReference type="PANTHER" id="PTHR11113:SF14">
    <property type="entry name" value="N-ACETYLGLUCOSAMINE-6-PHOSPHATE DEACETYLASE"/>
    <property type="match status" value="1"/>
</dbReference>
<evidence type="ECO:0000256" key="2">
    <source>
        <dbReference type="ARBA" id="ARBA00022723"/>
    </source>
</evidence>
<dbReference type="EMBL" id="FNOK01000024">
    <property type="protein sequence ID" value="SDY31648.1"/>
    <property type="molecule type" value="Genomic_DNA"/>
</dbReference>
<dbReference type="Gene3D" id="3.20.20.140">
    <property type="entry name" value="Metal-dependent hydrolases"/>
    <property type="match status" value="1"/>
</dbReference>
<keyword evidence="11" id="KW-1185">Reference proteome</keyword>
<dbReference type="GO" id="GO:0008448">
    <property type="term" value="F:N-acetylglucosamine-6-phosphate deacetylase activity"/>
    <property type="evidence" value="ECO:0007669"/>
    <property type="project" value="InterPro"/>
</dbReference>
<gene>
    <name evidence="10" type="ORF">SAMN05216215_102432</name>
</gene>
<dbReference type="Pfam" id="PF01979">
    <property type="entry name" value="Amidohydro_1"/>
    <property type="match status" value="1"/>
</dbReference>
<evidence type="ECO:0000256" key="8">
    <source>
        <dbReference type="PIRSR" id="PIRSR038994-3"/>
    </source>
</evidence>
<comment type="similarity">
    <text evidence="1 5">Belongs to the metallo-dependent hydrolases superfamily. NagA family.</text>
</comment>
<dbReference type="SUPFAM" id="SSF51556">
    <property type="entry name" value="Metallo-dependent hydrolases"/>
    <property type="match status" value="1"/>
</dbReference>
<dbReference type="Gene3D" id="2.30.40.10">
    <property type="entry name" value="Urease, subunit C, domain 1"/>
    <property type="match status" value="1"/>
</dbReference>
<protein>
    <submittedName>
        <fullName evidence="10">N-acetylglucosamine 6-phosphate deacetylase</fullName>
    </submittedName>
</protein>
<feature type="binding site" evidence="8">
    <location>
        <position position="123"/>
    </location>
    <ligand>
        <name>Zn(2+)</name>
        <dbReference type="ChEBI" id="CHEBI:29105"/>
    </ligand>
</feature>
<keyword evidence="3 5" id="KW-0378">Hydrolase</keyword>
<dbReference type="RefSeq" id="WP_093269111.1">
    <property type="nucleotide sequence ID" value="NZ_FNOK01000024.1"/>
</dbReference>
<feature type="binding site" evidence="7">
    <location>
        <begin position="302"/>
        <end position="304"/>
    </location>
    <ligand>
        <name>substrate</name>
    </ligand>
</feature>
<feature type="binding site" evidence="7">
    <location>
        <begin position="213"/>
        <end position="214"/>
    </location>
    <ligand>
        <name>substrate</name>
    </ligand>
</feature>
<feature type="active site" description="Proton donor/acceptor" evidence="6">
    <location>
        <position position="268"/>
    </location>
</feature>
<keyword evidence="4 5" id="KW-0119">Carbohydrate metabolism</keyword>
<dbReference type="InterPro" id="IPR006680">
    <property type="entry name" value="Amidohydro-rel"/>
</dbReference>
<dbReference type="SUPFAM" id="SSF51338">
    <property type="entry name" value="Composite domain of metallo-dependent hydrolases"/>
    <property type="match status" value="1"/>
</dbReference>
<feature type="binding site" evidence="8">
    <location>
        <position position="189"/>
    </location>
    <ligand>
        <name>Zn(2+)</name>
        <dbReference type="ChEBI" id="CHEBI:29105"/>
    </ligand>
</feature>
<dbReference type="AlphaFoldDB" id="A0A1H3IWS4"/>
<organism evidence="10 11">
    <name type="scientific">Saccharopolyspora shandongensis</name>
    <dbReference type="NCBI Taxonomy" id="418495"/>
    <lineage>
        <taxon>Bacteria</taxon>
        <taxon>Bacillati</taxon>
        <taxon>Actinomycetota</taxon>
        <taxon>Actinomycetes</taxon>
        <taxon>Pseudonocardiales</taxon>
        <taxon>Pseudonocardiaceae</taxon>
        <taxon>Saccharopolyspora</taxon>
    </lineage>
</organism>
<sequence length="381" mass="38771">MILGGGKVVAADSAVLDPGWVEVRDGRIASTGAGRAPQPVDVDLRNRWLVPGFVDMHVHGGGGAAFQDGAGERVRRAAEFHRSHGTTTLVAGLVTAPLRVMERKVAELAESVQDGLIAGVHLEGPFLAAAHCGAHPPSLLRAPAAADLRRLLDAGAGAVRMVTLAPELPGGLDAVRQVVDSGATAAIGHTDADYELTRAAVGAGVTVATHLWNGMRPQHHRRPGPVPALLEAAGVTIELVVDGLHLHPAIAYAAARAAGPGRTALVTDAIAAAGLGDGTYPLGEATVRVRGGEARLAEGDSLAGSTLTLDRALRNAVAIGIPFLDALAAITSVPARAVGLGGEAGSLAPGRPADLVVLTDDLVVDAVFARGNPVINHTEER</sequence>
<dbReference type="InterPro" id="IPR003764">
    <property type="entry name" value="GlcNAc_6-P_deAcase"/>
</dbReference>
<feature type="binding site" evidence="7">
    <location>
        <position position="134"/>
    </location>
    <ligand>
        <name>substrate</name>
    </ligand>
</feature>
<dbReference type="InterPro" id="IPR011059">
    <property type="entry name" value="Metal-dep_hydrolase_composite"/>
</dbReference>
<dbReference type="NCBIfam" id="TIGR00221">
    <property type="entry name" value="nagA"/>
    <property type="match status" value="1"/>
</dbReference>
<proteinExistence type="inferred from homology"/>
<feature type="domain" description="Amidohydrolase-related" evidence="9">
    <location>
        <begin position="49"/>
        <end position="374"/>
    </location>
</feature>
<dbReference type="CDD" id="cd00854">
    <property type="entry name" value="NagA"/>
    <property type="match status" value="1"/>
</dbReference>
<evidence type="ECO:0000313" key="11">
    <source>
        <dbReference type="Proteomes" id="UP000199529"/>
    </source>
</evidence>
<evidence type="ECO:0000256" key="4">
    <source>
        <dbReference type="ARBA" id="ARBA00023277"/>
    </source>
</evidence>
<dbReference type="STRING" id="418495.SAMN05216215_102432"/>
<evidence type="ECO:0000256" key="3">
    <source>
        <dbReference type="ARBA" id="ARBA00022801"/>
    </source>
</evidence>
<keyword evidence="2 8" id="KW-0479">Metal-binding</keyword>
<evidence type="ECO:0000256" key="1">
    <source>
        <dbReference type="ARBA" id="ARBA00010716"/>
    </source>
</evidence>
<evidence type="ECO:0000259" key="9">
    <source>
        <dbReference type="Pfam" id="PF01979"/>
    </source>
</evidence>
<dbReference type="GO" id="GO:0046872">
    <property type="term" value="F:metal ion binding"/>
    <property type="evidence" value="ECO:0007669"/>
    <property type="project" value="UniProtKB-KW"/>
</dbReference>
<feature type="binding site" evidence="7">
    <location>
        <position position="245"/>
    </location>
    <ligand>
        <name>substrate</name>
    </ligand>
</feature>
<accession>A0A1H3IWS4</accession>
<evidence type="ECO:0000313" key="10">
    <source>
        <dbReference type="EMBL" id="SDY31648.1"/>
    </source>
</evidence>
<dbReference type="OrthoDB" id="9776488at2"/>
<name>A0A1H3IWS4_9PSEU</name>
<dbReference type="GO" id="GO:0006046">
    <property type="term" value="P:N-acetylglucosamine catabolic process"/>
    <property type="evidence" value="ECO:0007669"/>
    <property type="project" value="TreeGrafter"/>
</dbReference>
<feature type="binding site" evidence="8">
    <location>
        <position position="210"/>
    </location>
    <ligand>
        <name>Zn(2+)</name>
        <dbReference type="ChEBI" id="CHEBI:29105"/>
    </ligand>
</feature>
<reference evidence="11" key="1">
    <citation type="submission" date="2016-10" db="EMBL/GenBank/DDBJ databases">
        <authorList>
            <person name="Varghese N."/>
            <person name="Submissions S."/>
        </authorList>
    </citation>
    <scope>NUCLEOTIDE SEQUENCE [LARGE SCALE GENOMIC DNA]</scope>
    <source>
        <strain evidence="11">CGMCC 4.3530</strain>
    </source>
</reference>
<comment type="cofactor">
    <cofactor evidence="8">
        <name>a divalent metal cation</name>
        <dbReference type="ChEBI" id="CHEBI:60240"/>
    </cofactor>
    <text evidence="8">Binds 1 divalent metal cation per subunit.</text>
</comment>
<dbReference type="Proteomes" id="UP000199529">
    <property type="component" value="Unassembled WGS sequence"/>
</dbReference>